<organism evidence="2 3">
    <name type="scientific">Actinokineospora soli</name>
    <dbReference type="NCBI Taxonomy" id="1048753"/>
    <lineage>
        <taxon>Bacteria</taxon>
        <taxon>Bacillati</taxon>
        <taxon>Actinomycetota</taxon>
        <taxon>Actinomycetes</taxon>
        <taxon>Pseudonocardiales</taxon>
        <taxon>Pseudonocardiaceae</taxon>
        <taxon>Actinokineospora</taxon>
    </lineage>
</organism>
<keyword evidence="1" id="KW-0812">Transmembrane</keyword>
<keyword evidence="1" id="KW-0472">Membrane</keyword>
<feature type="transmembrane region" description="Helical" evidence="1">
    <location>
        <begin position="20"/>
        <end position="39"/>
    </location>
</feature>
<name>A0ABW2TV97_9PSEU</name>
<protein>
    <submittedName>
        <fullName evidence="2">DUF6766 family protein</fullName>
    </submittedName>
</protein>
<evidence type="ECO:0000313" key="3">
    <source>
        <dbReference type="Proteomes" id="UP001596512"/>
    </source>
</evidence>
<dbReference type="InterPro" id="IPR046657">
    <property type="entry name" value="DUF6766"/>
</dbReference>
<keyword evidence="3" id="KW-1185">Reference proteome</keyword>
<evidence type="ECO:0000313" key="2">
    <source>
        <dbReference type="EMBL" id="MFC7617246.1"/>
    </source>
</evidence>
<accession>A0ABW2TV97</accession>
<reference evidence="3" key="1">
    <citation type="journal article" date="2019" name="Int. J. Syst. Evol. Microbiol.">
        <title>The Global Catalogue of Microorganisms (GCM) 10K type strain sequencing project: providing services to taxonomists for standard genome sequencing and annotation.</title>
        <authorList>
            <consortium name="The Broad Institute Genomics Platform"/>
            <consortium name="The Broad Institute Genome Sequencing Center for Infectious Disease"/>
            <person name="Wu L."/>
            <person name="Ma J."/>
        </authorList>
    </citation>
    <scope>NUCLEOTIDE SEQUENCE [LARGE SCALE GENOMIC DNA]</scope>
    <source>
        <strain evidence="3">JCM 17695</strain>
    </source>
</reference>
<dbReference type="Proteomes" id="UP001596512">
    <property type="component" value="Unassembled WGS sequence"/>
</dbReference>
<keyword evidence="1" id="KW-1133">Transmembrane helix</keyword>
<proteinExistence type="predicted"/>
<dbReference type="Pfam" id="PF20554">
    <property type="entry name" value="DUF6766"/>
    <property type="match status" value="1"/>
</dbReference>
<dbReference type="EMBL" id="JBHTEY010000004">
    <property type="protein sequence ID" value="MFC7617246.1"/>
    <property type="molecule type" value="Genomic_DNA"/>
</dbReference>
<evidence type="ECO:0000256" key="1">
    <source>
        <dbReference type="SAM" id="Phobius"/>
    </source>
</evidence>
<gene>
    <name evidence="2" type="ORF">ACFQV2_31320</name>
</gene>
<comment type="caution">
    <text evidence="2">The sequence shown here is derived from an EMBL/GenBank/DDBJ whole genome shotgun (WGS) entry which is preliminary data.</text>
</comment>
<sequence>MSASTGWRRRLPPRTAKGGWLHDHLLTIVLVALFLLSWLGQFAAQVVEVGKEAEEHGQQFAWSDFWPRFLSATMENWQSEFLQLFTFVLLTAYLIHRNSAESPDGDDELKAMLEELLARTEKS</sequence>